<dbReference type="GO" id="GO:0003743">
    <property type="term" value="F:translation initiation factor activity"/>
    <property type="evidence" value="ECO:0007669"/>
    <property type="project" value="UniProtKB-KW"/>
</dbReference>
<dbReference type="AlphaFoldDB" id="A0A2P2LDW2"/>
<organism evidence="1">
    <name type="scientific">Rhizophora mucronata</name>
    <name type="common">Asiatic mangrove</name>
    <dbReference type="NCBI Taxonomy" id="61149"/>
    <lineage>
        <taxon>Eukaryota</taxon>
        <taxon>Viridiplantae</taxon>
        <taxon>Streptophyta</taxon>
        <taxon>Embryophyta</taxon>
        <taxon>Tracheophyta</taxon>
        <taxon>Spermatophyta</taxon>
        <taxon>Magnoliopsida</taxon>
        <taxon>eudicotyledons</taxon>
        <taxon>Gunneridae</taxon>
        <taxon>Pentapetalae</taxon>
        <taxon>rosids</taxon>
        <taxon>fabids</taxon>
        <taxon>Malpighiales</taxon>
        <taxon>Rhizophoraceae</taxon>
        <taxon>Rhizophora</taxon>
    </lineage>
</organism>
<dbReference type="EMBL" id="GGEC01035671">
    <property type="protein sequence ID" value="MBX16155.1"/>
    <property type="molecule type" value="Transcribed_RNA"/>
</dbReference>
<evidence type="ECO:0000313" key="1">
    <source>
        <dbReference type="EMBL" id="MBX16155.1"/>
    </source>
</evidence>
<protein>
    <submittedName>
        <fullName evidence="1">Translation initiation factor eIF-2B subunit beta-like</fullName>
    </submittedName>
</protein>
<name>A0A2P2LDW2_RHIMU</name>
<proteinExistence type="predicted"/>
<reference evidence="1" key="1">
    <citation type="submission" date="2018-02" db="EMBL/GenBank/DDBJ databases">
        <title>Rhizophora mucronata_Transcriptome.</title>
        <authorList>
            <person name="Meera S.P."/>
            <person name="Sreeshan A."/>
            <person name="Augustine A."/>
        </authorList>
    </citation>
    <scope>NUCLEOTIDE SEQUENCE</scope>
    <source>
        <tissue evidence="1">Leaf</tissue>
    </source>
</reference>
<keyword evidence="1" id="KW-0648">Protein biosynthesis</keyword>
<accession>A0A2P2LDW2</accession>
<keyword evidence="1" id="KW-0396">Initiation factor</keyword>
<sequence length="44" mass="5115">MQPDHSLLTENCLTEEGTIHHTCTGSLQIITLLMIWWCNKNLFQ</sequence>